<accession>A0A369JCB2</accession>
<protein>
    <recommendedName>
        <fullName evidence="3">F-box domain-containing protein</fullName>
    </recommendedName>
</protein>
<dbReference type="AlphaFoldDB" id="A0A369JCB2"/>
<proteinExistence type="predicted"/>
<evidence type="ECO:0008006" key="3">
    <source>
        <dbReference type="Google" id="ProtNLM"/>
    </source>
</evidence>
<dbReference type="InterPro" id="IPR036047">
    <property type="entry name" value="F-box-like_dom_sf"/>
</dbReference>
<keyword evidence="2" id="KW-1185">Reference proteome</keyword>
<dbReference type="SUPFAM" id="SSF81383">
    <property type="entry name" value="F-box domain"/>
    <property type="match status" value="1"/>
</dbReference>
<sequence>MSFALTIPELLENIFLHADQVSVLRSLFVCKQWYIIGRSVLWRNVEGPKHFRGLVLLLGRLLGFDDDETDTTQVAFVRYPQAVAWSRFEKHAHCVRVMSLKDLQKYREVFHVMAEAKPSFALFPNLRTLKYTATHEDIQHCIHFLHSNVKRFIFSTTGPPNYPPQKKQLYYDHLRFLVDAIPRMSAIQHIEFIIDSSSNDITIDRFVGVIKHIPTLESVVLPRYTLTASILAEFASLPRLSILQTQSGAEGSWTASDPFEPDLPPDSFPALKKLTLSATPLNVARFLSQHPVAARLHTLALDLDEVEPEGLPTLLHTVASRCTALCAISIERRGSNSFELNWDSIIPPLTLNSFAPILRRAALTDIKIEHEGLFRFTPAELNDFAGRIPHVERLVLHGLPTSHLSEIRLPDLLVFARRCPALTTLGLVIDASKVDDLPSVNLPEFKSLRCLDLGGSYIGSDTDSVSFFLARICPLGCKLETWENQEWRPVIDVVPLLVKMRVFHSGHPTEKT</sequence>
<dbReference type="Gene3D" id="3.80.10.10">
    <property type="entry name" value="Ribonuclease Inhibitor"/>
    <property type="match status" value="1"/>
</dbReference>
<evidence type="ECO:0000313" key="1">
    <source>
        <dbReference type="EMBL" id="RDB19759.1"/>
    </source>
</evidence>
<dbReference type="SUPFAM" id="SSF52047">
    <property type="entry name" value="RNI-like"/>
    <property type="match status" value="1"/>
</dbReference>
<name>A0A369JCB2_HYPMA</name>
<gene>
    <name evidence="1" type="ORF">Hypma_013234</name>
</gene>
<evidence type="ECO:0000313" key="2">
    <source>
        <dbReference type="Proteomes" id="UP000076154"/>
    </source>
</evidence>
<dbReference type="InterPro" id="IPR032675">
    <property type="entry name" value="LRR_dom_sf"/>
</dbReference>
<reference evidence="1" key="1">
    <citation type="submission" date="2018-04" db="EMBL/GenBank/DDBJ databases">
        <title>Whole genome sequencing of Hypsizygus marmoreus.</title>
        <authorList>
            <person name="Choi I.-G."/>
            <person name="Min B."/>
            <person name="Kim J.-G."/>
            <person name="Kim S."/>
            <person name="Oh Y.-L."/>
            <person name="Kong W.-S."/>
            <person name="Park H."/>
            <person name="Jeong J."/>
            <person name="Song E.-S."/>
        </authorList>
    </citation>
    <scope>NUCLEOTIDE SEQUENCE [LARGE SCALE GENOMIC DNA]</scope>
    <source>
        <strain evidence="1">51987-8</strain>
    </source>
</reference>
<dbReference type="OrthoDB" id="3063215at2759"/>
<organism evidence="1 2">
    <name type="scientific">Hypsizygus marmoreus</name>
    <name type="common">White beech mushroom</name>
    <name type="synonym">Agaricus marmoreus</name>
    <dbReference type="NCBI Taxonomy" id="39966"/>
    <lineage>
        <taxon>Eukaryota</taxon>
        <taxon>Fungi</taxon>
        <taxon>Dikarya</taxon>
        <taxon>Basidiomycota</taxon>
        <taxon>Agaricomycotina</taxon>
        <taxon>Agaricomycetes</taxon>
        <taxon>Agaricomycetidae</taxon>
        <taxon>Agaricales</taxon>
        <taxon>Tricholomatineae</taxon>
        <taxon>Lyophyllaceae</taxon>
        <taxon>Hypsizygus</taxon>
    </lineage>
</organism>
<dbReference type="InParanoid" id="A0A369JCB2"/>
<dbReference type="Proteomes" id="UP000076154">
    <property type="component" value="Unassembled WGS sequence"/>
</dbReference>
<dbReference type="Gene3D" id="1.20.1280.50">
    <property type="match status" value="1"/>
</dbReference>
<dbReference type="EMBL" id="LUEZ02000076">
    <property type="protein sequence ID" value="RDB19759.1"/>
    <property type="molecule type" value="Genomic_DNA"/>
</dbReference>
<dbReference type="STRING" id="39966.A0A369JCB2"/>
<comment type="caution">
    <text evidence="1">The sequence shown here is derived from an EMBL/GenBank/DDBJ whole genome shotgun (WGS) entry which is preliminary data.</text>
</comment>